<evidence type="ECO:0000256" key="3">
    <source>
        <dbReference type="SAM" id="SignalP"/>
    </source>
</evidence>
<dbReference type="Proteomes" id="UP000614601">
    <property type="component" value="Unassembled WGS sequence"/>
</dbReference>
<evidence type="ECO:0000256" key="2">
    <source>
        <dbReference type="ARBA" id="ARBA00023180"/>
    </source>
</evidence>
<keyword evidence="2" id="KW-0325">Glycoprotein</keyword>
<dbReference type="EMBL" id="CAJFCW020000002">
    <property type="protein sequence ID" value="CAG9097669.1"/>
    <property type="molecule type" value="Genomic_DNA"/>
</dbReference>
<feature type="chain" id="PRO_5036220943" description="GILT-like protein" evidence="3">
    <location>
        <begin position="17"/>
        <end position="225"/>
    </location>
</feature>
<accession>A0A811KBV7</accession>
<evidence type="ECO:0008006" key="6">
    <source>
        <dbReference type="Google" id="ProtNLM"/>
    </source>
</evidence>
<organism evidence="4 5">
    <name type="scientific">Bursaphelenchus okinawaensis</name>
    <dbReference type="NCBI Taxonomy" id="465554"/>
    <lineage>
        <taxon>Eukaryota</taxon>
        <taxon>Metazoa</taxon>
        <taxon>Ecdysozoa</taxon>
        <taxon>Nematoda</taxon>
        <taxon>Chromadorea</taxon>
        <taxon>Rhabditida</taxon>
        <taxon>Tylenchina</taxon>
        <taxon>Tylenchomorpha</taxon>
        <taxon>Aphelenchoidea</taxon>
        <taxon>Aphelenchoididae</taxon>
        <taxon>Bursaphelenchus</taxon>
    </lineage>
</organism>
<comment type="similarity">
    <text evidence="1">Belongs to the GILT family.</text>
</comment>
<dbReference type="EMBL" id="CAJFDH010000002">
    <property type="protein sequence ID" value="CAD5212811.1"/>
    <property type="molecule type" value="Genomic_DNA"/>
</dbReference>
<dbReference type="PANTHER" id="PTHR13234:SF70">
    <property type="entry name" value="GILT-LIKE PROTEIN C02D5.2"/>
    <property type="match status" value="1"/>
</dbReference>
<sequence length="225" mass="24884">MLLMTIVLCCFLSANAWRPAPVAKKPTGNTVTLEVYMEAQCPDTSAFIHRQLVPTWAKLGHLQRINVTIVPFGKASCTPNGEDFSCDCQHGPTECDLNAMMNCAMERLVQPREYVPLIGCIQGSDDVKSAAAKCFSPGADKEWISQCARSKRGRYLLAMAGQRTNLLGPVFNFVPWVIIDGTRDIDSFYALEENVCKRLNSPTPAECLPGNNQQQAQAIEQPFRL</sequence>
<feature type="signal peptide" evidence="3">
    <location>
        <begin position="1"/>
        <end position="16"/>
    </location>
</feature>
<evidence type="ECO:0000313" key="5">
    <source>
        <dbReference type="Proteomes" id="UP000614601"/>
    </source>
</evidence>
<proteinExistence type="inferred from homology"/>
<evidence type="ECO:0000256" key="1">
    <source>
        <dbReference type="ARBA" id="ARBA00005679"/>
    </source>
</evidence>
<dbReference type="OrthoDB" id="958254at2759"/>
<dbReference type="AlphaFoldDB" id="A0A811KBV7"/>
<dbReference type="Proteomes" id="UP000783686">
    <property type="component" value="Unassembled WGS sequence"/>
</dbReference>
<dbReference type="GO" id="GO:0016671">
    <property type="term" value="F:oxidoreductase activity, acting on a sulfur group of donors, disulfide as acceptor"/>
    <property type="evidence" value="ECO:0007669"/>
    <property type="project" value="InterPro"/>
</dbReference>
<reference evidence="4" key="1">
    <citation type="submission" date="2020-09" db="EMBL/GenBank/DDBJ databases">
        <authorList>
            <person name="Kikuchi T."/>
        </authorList>
    </citation>
    <scope>NUCLEOTIDE SEQUENCE</scope>
    <source>
        <strain evidence="4">SH1</strain>
    </source>
</reference>
<keyword evidence="3" id="KW-0732">Signal</keyword>
<dbReference type="InterPro" id="IPR004911">
    <property type="entry name" value="Interferon-induced_GILT"/>
</dbReference>
<comment type="caution">
    <text evidence="4">The sequence shown here is derived from an EMBL/GenBank/DDBJ whole genome shotgun (WGS) entry which is preliminary data.</text>
</comment>
<protein>
    <recommendedName>
        <fullName evidence="6">GILT-like protein</fullName>
    </recommendedName>
</protein>
<dbReference type="Pfam" id="PF03227">
    <property type="entry name" value="GILT"/>
    <property type="match status" value="1"/>
</dbReference>
<gene>
    <name evidence="4" type="ORF">BOKJ2_LOCUS4612</name>
</gene>
<dbReference type="PANTHER" id="PTHR13234">
    <property type="entry name" value="GAMMA-INTERFERON INDUCIBLE LYSOSOMAL THIOL REDUCTASE GILT"/>
    <property type="match status" value="1"/>
</dbReference>
<evidence type="ECO:0000313" key="4">
    <source>
        <dbReference type="EMBL" id="CAD5212811.1"/>
    </source>
</evidence>
<keyword evidence="5" id="KW-1185">Reference proteome</keyword>
<name>A0A811KBV7_9BILA</name>